<feature type="region of interest" description="Disordered" evidence="1">
    <location>
        <begin position="332"/>
        <end position="363"/>
    </location>
</feature>
<evidence type="ECO:0000313" key="2">
    <source>
        <dbReference type="EMBL" id="THD23142.1"/>
    </source>
</evidence>
<feature type="region of interest" description="Disordered" evidence="1">
    <location>
        <begin position="1"/>
        <end position="21"/>
    </location>
</feature>
<dbReference type="Proteomes" id="UP000230066">
    <property type="component" value="Unassembled WGS sequence"/>
</dbReference>
<feature type="region of interest" description="Disordered" evidence="1">
    <location>
        <begin position="215"/>
        <end position="274"/>
    </location>
</feature>
<keyword evidence="3" id="KW-1185">Reference proteome</keyword>
<evidence type="ECO:0000256" key="1">
    <source>
        <dbReference type="SAM" id="MobiDB-lite"/>
    </source>
</evidence>
<feature type="region of interest" description="Disordered" evidence="1">
    <location>
        <begin position="77"/>
        <end position="170"/>
    </location>
</feature>
<gene>
    <name evidence="2" type="ORF">D915_006260</name>
</gene>
<proteinExistence type="predicted"/>
<accession>A0A4E0RXM1</accession>
<feature type="compositionally biased region" description="Polar residues" evidence="1">
    <location>
        <begin position="149"/>
        <end position="162"/>
    </location>
</feature>
<feature type="compositionally biased region" description="Polar residues" evidence="1">
    <location>
        <begin position="81"/>
        <end position="92"/>
    </location>
</feature>
<comment type="caution">
    <text evidence="2">The sequence shown here is derived from an EMBL/GenBank/DDBJ whole genome shotgun (WGS) entry which is preliminary data.</text>
</comment>
<evidence type="ECO:0000313" key="3">
    <source>
        <dbReference type="Proteomes" id="UP000230066"/>
    </source>
</evidence>
<dbReference type="AlphaFoldDB" id="A0A4E0RXM1"/>
<organism evidence="2 3">
    <name type="scientific">Fasciola hepatica</name>
    <name type="common">Liver fluke</name>
    <dbReference type="NCBI Taxonomy" id="6192"/>
    <lineage>
        <taxon>Eukaryota</taxon>
        <taxon>Metazoa</taxon>
        <taxon>Spiralia</taxon>
        <taxon>Lophotrochozoa</taxon>
        <taxon>Platyhelminthes</taxon>
        <taxon>Trematoda</taxon>
        <taxon>Digenea</taxon>
        <taxon>Plagiorchiida</taxon>
        <taxon>Echinostomata</taxon>
        <taxon>Echinostomatoidea</taxon>
        <taxon>Fasciolidae</taxon>
        <taxon>Fasciola</taxon>
    </lineage>
</organism>
<feature type="compositionally biased region" description="Polar residues" evidence="1">
    <location>
        <begin position="333"/>
        <end position="345"/>
    </location>
</feature>
<dbReference type="EMBL" id="JXXN02002312">
    <property type="protein sequence ID" value="THD23142.1"/>
    <property type="molecule type" value="Genomic_DNA"/>
</dbReference>
<reference evidence="2" key="1">
    <citation type="submission" date="2019-03" db="EMBL/GenBank/DDBJ databases">
        <title>Improved annotation for the trematode Fasciola hepatica.</title>
        <authorList>
            <person name="Choi Y.-J."/>
            <person name="Martin J."/>
            <person name="Mitreva M."/>
        </authorList>
    </citation>
    <scope>NUCLEOTIDE SEQUENCE [LARGE SCALE GENOMIC DNA]</scope>
</reference>
<name>A0A4E0RXM1_FASHE</name>
<sequence length="460" mass="50932">MGASQTKLSPKNARNLHKLRRHDYRVASTKSRRFGDLEAFPSAEESEYYFGSLSASGPIPIQCGSFGRNNMESSIKPAAKTKTQSVNETTNEPQKRTTRTNPNCTTNVQSTPKPVTRHHSAILAKSPNKTTPVGSKSDGQHPPKYPASPVSSQRKSRSNGQTADALEGCHKDDSAFASSIYALTDSSRITGNKAGESVTRSATFLGQTESRKLVAKSRDDLSNYSQDLPTGDTQEDTNLRSSPKENKSIRRELTSRLSDKPPTPPPKTNITKSSTAVMQNSNLVAQSHYANSKVVSPTQTKQTYQAPVMKQNGSSVRCNSAARSPTMKDYVISTPQSYSVPSSPAKTRRSGSQKSNTEVERREKPACLSRIEYTFYINDTDAYQRPFYDRRVEAIARASQCNICLHKPPPGQKPIYYKGNRVLPVTISARTMVTLKRCMARLDMQYPYFNVKAFCPPDMY</sequence>
<feature type="compositionally biased region" description="Basic and acidic residues" evidence="1">
    <location>
        <begin position="242"/>
        <end position="259"/>
    </location>
</feature>
<feature type="compositionally biased region" description="Polar residues" evidence="1">
    <location>
        <begin position="222"/>
        <end position="232"/>
    </location>
</feature>
<protein>
    <submittedName>
        <fullName evidence="2">Uncharacterized protein</fullName>
    </submittedName>
</protein>